<dbReference type="Gene3D" id="3.40.190.150">
    <property type="entry name" value="Bordetella uptake gene, domain 1"/>
    <property type="match status" value="1"/>
</dbReference>
<dbReference type="PANTHER" id="PTHR42928">
    <property type="entry name" value="TRICARBOXYLATE-BINDING PROTEIN"/>
    <property type="match status" value="1"/>
</dbReference>
<gene>
    <name evidence="3" type="ORF">CLM73_15875</name>
</gene>
<dbReference type="Gene3D" id="3.40.190.10">
    <property type="entry name" value="Periplasmic binding protein-like II"/>
    <property type="match status" value="1"/>
</dbReference>
<reference evidence="3 4" key="1">
    <citation type="submission" date="2017-09" db="EMBL/GenBank/DDBJ databases">
        <title>Genomic, metabolic, and phenotypic characteristics of bacterial isolates from the natural microbiome of the model nematode Caenorhabditis elegans.</title>
        <authorList>
            <person name="Zimmermann J."/>
            <person name="Obeng N."/>
            <person name="Yang W."/>
            <person name="Obeng O."/>
            <person name="Kissoyan K."/>
            <person name="Pees B."/>
            <person name="Dirksen P."/>
            <person name="Hoppner M."/>
            <person name="Franke A."/>
            <person name="Rosenstiel P."/>
            <person name="Leippe M."/>
            <person name="Dierking K."/>
            <person name="Kaleta C."/>
            <person name="Schulenburg H."/>
        </authorList>
    </citation>
    <scope>NUCLEOTIDE SEQUENCE [LARGE SCALE GENOMIC DNA]</scope>
    <source>
        <strain evidence="3 4">MYb73</strain>
    </source>
</reference>
<dbReference type="EMBL" id="CP023270">
    <property type="protein sequence ID" value="AVJ28468.1"/>
    <property type="molecule type" value="Genomic_DNA"/>
</dbReference>
<dbReference type="SUPFAM" id="SSF53850">
    <property type="entry name" value="Periplasmic binding protein-like II"/>
    <property type="match status" value="1"/>
</dbReference>
<dbReference type="Pfam" id="PF03401">
    <property type="entry name" value="TctC"/>
    <property type="match status" value="1"/>
</dbReference>
<evidence type="ECO:0000313" key="3">
    <source>
        <dbReference type="EMBL" id="AVJ28468.1"/>
    </source>
</evidence>
<dbReference type="InterPro" id="IPR005064">
    <property type="entry name" value="BUG"/>
</dbReference>
<protein>
    <submittedName>
        <fullName evidence="3">BugT protein</fullName>
    </submittedName>
</protein>
<organism evidence="3 4">
    <name type="scientific">Achromobacter spanius</name>
    <dbReference type="NCBI Taxonomy" id="217203"/>
    <lineage>
        <taxon>Bacteria</taxon>
        <taxon>Pseudomonadati</taxon>
        <taxon>Pseudomonadota</taxon>
        <taxon>Betaproteobacteria</taxon>
        <taxon>Burkholderiales</taxon>
        <taxon>Alcaligenaceae</taxon>
        <taxon>Achromobacter</taxon>
    </lineage>
</organism>
<accession>A0A2S0I8Z2</accession>
<keyword evidence="2" id="KW-0732">Signal</keyword>
<dbReference type="PIRSF" id="PIRSF017082">
    <property type="entry name" value="YflP"/>
    <property type="match status" value="1"/>
</dbReference>
<dbReference type="CDD" id="cd07012">
    <property type="entry name" value="PBP2_Bug_TTT"/>
    <property type="match status" value="1"/>
</dbReference>
<sequence length="322" mass="33886">MRFPIKRWACGALASAFSAAVMAAAPYPDKPIRLIVPWPAGGSADTIGRSLGDALGKRLNATVVVENVAGASGTIATTQFARAAPDGYTLLLASSSANVSAPNLYAKVHFDPIKDFTPIGEVALVPSVLIVPENSPFKRPADIVAAARKQPGKLTYGSGGTGNSGHLSGELFRAINKIEVTHVPYKGNNPALTDLMGGRLDYMFDNGAIGHIQSQRVRALAVAADTRLKAIPDVPTFEELGMAGMQLTTWFGLAAPAGTPAPIVDKLSSALNAVMSDPAYSQRLIAMGAELRQSTPAAFTAFWAEELDRYRQLIQSAGIQVN</sequence>
<keyword evidence="4" id="KW-1185">Reference proteome</keyword>
<evidence type="ECO:0000256" key="2">
    <source>
        <dbReference type="SAM" id="SignalP"/>
    </source>
</evidence>
<evidence type="ECO:0000313" key="4">
    <source>
        <dbReference type="Proteomes" id="UP000239477"/>
    </source>
</evidence>
<dbReference type="InterPro" id="IPR042100">
    <property type="entry name" value="Bug_dom1"/>
</dbReference>
<comment type="similarity">
    <text evidence="1">Belongs to the UPF0065 (bug) family.</text>
</comment>
<dbReference type="RefSeq" id="WP_105239257.1">
    <property type="nucleotide sequence ID" value="NZ_CP023270.1"/>
</dbReference>
<dbReference type="PANTHER" id="PTHR42928:SF5">
    <property type="entry name" value="BLR1237 PROTEIN"/>
    <property type="match status" value="1"/>
</dbReference>
<feature type="signal peptide" evidence="2">
    <location>
        <begin position="1"/>
        <end position="23"/>
    </location>
</feature>
<name>A0A2S0I8Z2_9BURK</name>
<feature type="chain" id="PRO_5015547729" evidence="2">
    <location>
        <begin position="24"/>
        <end position="322"/>
    </location>
</feature>
<dbReference type="Proteomes" id="UP000239477">
    <property type="component" value="Chromosome"/>
</dbReference>
<dbReference type="AlphaFoldDB" id="A0A2S0I8Z2"/>
<proteinExistence type="inferred from homology"/>
<evidence type="ECO:0000256" key="1">
    <source>
        <dbReference type="ARBA" id="ARBA00006987"/>
    </source>
</evidence>
<dbReference type="OrthoDB" id="8678477at2"/>